<protein>
    <submittedName>
        <fullName evidence="9">Putative outer membrane starch-binding protein</fullName>
    </submittedName>
</protein>
<comment type="similarity">
    <text evidence="2">Belongs to the SusD family.</text>
</comment>
<evidence type="ECO:0000259" key="8">
    <source>
        <dbReference type="Pfam" id="PF14322"/>
    </source>
</evidence>
<dbReference type="RefSeq" id="WP_109609784.1">
    <property type="nucleotide sequence ID" value="NZ_QGHA01000013.1"/>
</dbReference>
<evidence type="ECO:0000256" key="1">
    <source>
        <dbReference type="ARBA" id="ARBA00004442"/>
    </source>
</evidence>
<evidence type="ECO:0000256" key="4">
    <source>
        <dbReference type="ARBA" id="ARBA00023136"/>
    </source>
</evidence>
<reference evidence="9 10" key="1">
    <citation type="submission" date="2018-05" db="EMBL/GenBank/DDBJ databases">
        <title>Genomic Encyclopedia of Archaeal and Bacterial Type Strains, Phase II (KMG-II): from individual species to whole genera.</title>
        <authorList>
            <person name="Goeker M."/>
        </authorList>
    </citation>
    <scope>NUCLEOTIDE SEQUENCE [LARGE SCALE GENOMIC DNA]</scope>
    <source>
        <strain evidence="9 10">DSM 19975</strain>
    </source>
</reference>
<evidence type="ECO:0000259" key="7">
    <source>
        <dbReference type="Pfam" id="PF07980"/>
    </source>
</evidence>
<dbReference type="SUPFAM" id="SSF48452">
    <property type="entry name" value="TPR-like"/>
    <property type="match status" value="1"/>
</dbReference>
<dbReference type="PROSITE" id="PS51257">
    <property type="entry name" value="PROKAR_LIPOPROTEIN"/>
    <property type="match status" value="1"/>
</dbReference>
<keyword evidence="3 6" id="KW-0732">Signal</keyword>
<dbReference type="GO" id="GO:0009279">
    <property type="term" value="C:cell outer membrane"/>
    <property type="evidence" value="ECO:0007669"/>
    <property type="project" value="UniProtKB-SubCell"/>
</dbReference>
<feature type="domain" description="RagB/SusD" evidence="7">
    <location>
        <begin position="313"/>
        <end position="636"/>
    </location>
</feature>
<dbReference type="InterPro" id="IPR033985">
    <property type="entry name" value="SusD-like_N"/>
</dbReference>
<accession>A0A316H592</accession>
<evidence type="ECO:0000256" key="3">
    <source>
        <dbReference type="ARBA" id="ARBA00022729"/>
    </source>
</evidence>
<gene>
    <name evidence="9" type="ORF">LX99_04440</name>
</gene>
<dbReference type="InterPro" id="IPR012944">
    <property type="entry name" value="SusD_RagB_dom"/>
</dbReference>
<dbReference type="Proteomes" id="UP000245678">
    <property type="component" value="Unassembled WGS sequence"/>
</dbReference>
<dbReference type="InterPro" id="IPR011990">
    <property type="entry name" value="TPR-like_helical_dom_sf"/>
</dbReference>
<evidence type="ECO:0000256" key="2">
    <source>
        <dbReference type="ARBA" id="ARBA00006275"/>
    </source>
</evidence>
<evidence type="ECO:0000256" key="5">
    <source>
        <dbReference type="ARBA" id="ARBA00023237"/>
    </source>
</evidence>
<comment type="caution">
    <text evidence="9">The sequence shown here is derived from an EMBL/GenBank/DDBJ whole genome shotgun (WGS) entry which is preliminary data.</text>
</comment>
<dbReference type="EMBL" id="QGHA01000013">
    <property type="protein sequence ID" value="PWK71417.1"/>
    <property type="molecule type" value="Genomic_DNA"/>
</dbReference>
<evidence type="ECO:0000256" key="6">
    <source>
        <dbReference type="SAM" id="SignalP"/>
    </source>
</evidence>
<keyword evidence="10" id="KW-1185">Reference proteome</keyword>
<comment type="subcellular location">
    <subcellularLocation>
        <location evidence="1">Cell outer membrane</location>
    </subcellularLocation>
</comment>
<proteinExistence type="inferred from homology"/>
<keyword evidence="5" id="KW-0998">Cell outer membrane</keyword>
<dbReference type="Gene3D" id="1.25.40.390">
    <property type="match status" value="1"/>
</dbReference>
<feature type="domain" description="SusD-like N-terminal" evidence="8">
    <location>
        <begin position="85"/>
        <end position="219"/>
    </location>
</feature>
<dbReference type="Pfam" id="PF07980">
    <property type="entry name" value="SusD_RagB"/>
    <property type="match status" value="1"/>
</dbReference>
<feature type="chain" id="PRO_5016337540" evidence="6">
    <location>
        <begin position="21"/>
        <end position="636"/>
    </location>
</feature>
<sequence>MKKYAYTILAFLLCWSTACKKLDTLPPSIISDQDVFSSSAGVTAYMARMYAELPIEDFRYSPERGLNMFWIISPTSATTGEALSRDQNGSMQENTGLSTWSDCYRTIRDANYFSENIAKYAGNFTPDQVNQWLGEARFIRAATYFALVKRYGGVPLVDKVLSYPAQSVEELKIPRTSEEKIYDFIGTDLDYAYANLPEKSQAGRANKYVAAGFKSRAMLFAGSVAKYNQISLVDGSGNRLCGIPATKAVAYFKAAYDAAALLEGKYDLYKKAWSATDKEAQYQNYVNLFFDATSGENIFVRQYHYPESVHGYDAYNVPRQLMGANGYSSEVNPTLNYVELFDGFPKNADGTIKTTTGGKYDLYTNTMDLFANAEPRLRATVVLPGDLMKGVSIEIRRGIYTGPTAGGISPLLPAGSTAHYPTANIVESANAAQTPYTLPNGKTMNPAGLSGYFTGDGTNSVSGFSIRKYIVPDKPTSLVLENRSDQTWIELRYAEVLLNRAEAAAELNALGQGDKNYLQDAFTQVNAIRERAGATLLTGTADVSIDVVRKERKKELGFENKQYWDMRRWRVADKEQNSTVYRTLMPFFSANDNKYFFDARLDERNSRYTFDPRWYYEQISQNEIQKSQNLIQNPGY</sequence>
<feature type="signal peptide" evidence="6">
    <location>
        <begin position="1"/>
        <end position="20"/>
    </location>
</feature>
<evidence type="ECO:0000313" key="10">
    <source>
        <dbReference type="Proteomes" id="UP000245678"/>
    </source>
</evidence>
<keyword evidence="4" id="KW-0472">Membrane</keyword>
<dbReference type="Pfam" id="PF14322">
    <property type="entry name" value="SusD-like_3"/>
    <property type="match status" value="1"/>
</dbReference>
<organism evidence="9 10">
    <name type="scientific">Mucilaginibacter oryzae</name>
    <dbReference type="NCBI Taxonomy" id="468058"/>
    <lineage>
        <taxon>Bacteria</taxon>
        <taxon>Pseudomonadati</taxon>
        <taxon>Bacteroidota</taxon>
        <taxon>Sphingobacteriia</taxon>
        <taxon>Sphingobacteriales</taxon>
        <taxon>Sphingobacteriaceae</taxon>
        <taxon>Mucilaginibacter</taxon>
    </lineage>
</organism>
<name>A0A316H592_9SPHI</name>
<dbReference type="AlphaFoldDB" id="A0A316H592"/>
<evidence type="ECO:0000313" key="9">
    <source>
        <dbReference type="EMBL" id="PWK71417.1"/>
    </source>
</evidence>